<keyword evidence="3" id="KW-0524">Neurogenesis</keyword>
<evidence type="ECO:0000256" key="6">
    <source>
        <dbReference type="SAM" id="MobiDB-lite"/>
    </source>
</evidence>
<evidence type="ECO:0000256" key="5">
    <source>
        <dbReference type="ARBA" id="ARBA00037382"/>
    </source>
</evidence>
<dbReference type="SUPFAM" id="SSF54695">
    <property type="entry name" value="POZ domain"/>
    <property type="match status" value="1"/>
</dbReference>
<keyword evidence="1" id="KW-0217">Developmental protein</keyword>
<dbReference type="Gene3D" id="3.30.710.10">
    <property type="entry name" value="Potassium Channel Kv1.1, Chain A"/>
    <property type="match status" value="1"/>
</dbReference>
<keyword evidence="4" id="KW-0539">Nucleus</keyword>
<dbReference type="GO" id="GO:0006357">
    <property type="term" value="P:regulation of transcription by RNA polymerase II"/>
    <property type="evidence" value="ECO:0007669"/>
    <property type="project" value="TreeGrafter"/>
</dbReference>
<evidence type="ECO:0000256" key="1">
    <source>
        <dbReference type="ARBA" id="ARBA00022473"/>
    </source>
</evidence>
<sequence length="351" mass="38787">MSSAEEFNLRWNNHLNTISQLLGEFLNNKSLCDVTLSAEGQTISCHRVILAACSTYFQGIFNQVNDKALVVMVKDAKFIDLKSLVDFMYYGEVSVEHDRLNSLLRTAESLKVKGLADEKKKEERILSEPPMPVNVPQPAAVPQKRVMPPMDSMAKRQRVSAPAFAHSPRPSSASIPSPRVEGGVSQDGVQPKQELVDLEGDENDTGDQQSYLEGDEDSNLSGAGPSSSGMEGFDDSGQMEGVEGQDDVGLGVLVLKYKEIREKKGKEKRKKTVKQASVSQTSVLSERLCGILYELRSIGDRVYRRRLSPILSKPKADAAFYVALDSRVWSTPEYDGYIFVEAVHPSKMDPP</sequence>
<organism evidence="7">
    <name type="scientific">Cyprideis torosa</name>
    <dbReference type="NCBI Taxonomy" id="163714"/>
    <lineage>
        <taxon>Eukaryota</taxon>
        <taxon>Metazoa</taxon>
        <taxon>Ecdysozoa</taxon>
        <taxon>Arthropoda</taxon>
        <taxon>Crustacea</taxon>
        <taxon>Oligostraca</taxon>
        <taxon>Ostracoda</taxon>
        <taxon>Podocopa</taxon>
        <taxon>Podocopida</taxon>
        <taxon>Cytherocopina</taxon>
        <taxon>Cytheroidea</taxon>
        <taxon>Cytherideidae</taxon>
        <taxon>Cyprideis</taxon>
    </lineage>
</organism>
<dbReference type="InterPro" id="IPR000210">
    <property type="entry name" value="BTB/POZ_dom"/>
</dbReference>
<dbReference type="GO" id="GO:0007526">
    <property type="term" value="P:larval somatic muscle development"/>
    <property type="evidence" value="ECO:0007669"/>
    <property type="project" value="UniProtKB-ARBA"/>
</dbReference>
<proteinExistence type="predicted"/>
<comment type="function">
    <text evidence="5">Putative transcription factor required for axon growth and guidance in the central and peripheral nervous systems. Repels CNS axons away from the midline by promoting the expression of the midline repellent sli and its receptor robo.</text>
</comment>
<dbReference type="GO" id="GO:0035167">
    <property type="term" value="P:larval lymph gland hemopoiesis"/>
    <property type="evidence" value="ECO:0007669"/>
    <property type="project" value="UniProtKB-ARBA"/>
</dbReference>
<protein>
    <submittedName>
        <fullName evidence="7">Uncharacterized protein</fullName>
    </submittedName>
</protein>
<dbReference type="GO" id="GO:0045476">
    <property type="term" value="P:nurse cell apoptotic process"/>
    <property type="evidence" value="ECO:0007669"/>
    <property type="project" value="UniProtKB-ARBA"/>
</dbReference>
<accession>A0A7R8WHH5</accession>
<feature type="compositionally biased region" description="Polar residues" evidence="6">
    <location>
        <begin position="219"/>
        <end position="229"/>
    </location>
</feature>
<evidence type="ECO:0000256" key="2">
    <source>
        <dbReference type="ARBA" id="ARBA00022782"/>
    </source>
</evidence>
<dbReference type="SMART" id="SM00225">
    <property type="entry name" value="BTB"/>
    <property type="match status" value="1"/>
</dbReference>
<dbReference type="GO" id="GO:0007464">
    <property type="term" value="P:R3/R4 cell fate commitment"/>
    <property type="evidence" value="ECO:0007669"/>
    <property type="project" value="UniProtKB-ARBA"/>
</dbReference>
<reference evidence="7" key="1">
    <citation type="submission" date="2020-11" db="EMBL/GenBank/DDBJ databases">
        <authorList>
            <person name="Tran Van P."/>
        </authorList>
    </citation>
    <scope>NUCLEOTIDE SEQUENCE</scope>
</reference>
<dbReference type="PANTHER" id="PTHR23110">
    <property type="entry name" value="BTB DOMAIN TRANSCRIPTION FACTOR"/>
    <property type="match status" value="1"/>
</dbReference>
<dbReference type="InterPro" id="IPR051095">
    <property type="entry name" value="Dros_DevTransReg"/>
</dbReference>
<gene>
    <name evidence="7" type="ORF">CTOB1V02_LOCUS6732</name>
</gene>
<dbReference type="EMBL" id="OB661728">
    <property type="protein sequence ID" value="CAD7228854.1"/>
    <property type="molecule type" value="Genomic_DNA"/>
</dbReference>
<feature type="region of interest" description="Disordered" evidence="6">
    <location>
        <begin position="118"/>
        <end position="244"/>
    </location>
</feature>
<name>A0A7R8WHH5_9CRUS</name>
<evidence type="ECO:0000313" key="7">
    <source>
        <dbReference type="EMBL" id="CAD7228854.1"/>
    </source>
</evidence>
<dbReference type="AlphaFoldDB" id="A0A7R8WHH5"/>
<dbReference type="GO" id="GO:0048813">
    <property type="term" value="P:dendrite morphogenesis"/>
    <property type="evidence" value="ECO:0007669"/>
    <property type="project" value="UniProtKB-ARBA"/>
</dbReference>
<dbReference type="GO" id="GO:0005634">
    <property type="term" value="C:nucleus"/>
    <property type="evidence" value="ECO:0007669"/>
    <property type="project" value="UniProtKB-ARBA"/>
</dbReference>
<dbReference type="GO" id="GO:0008406">
    <property type="term" value="P:gonad development"/>
    <property type="evidence" value="ECO:0007669"/>
    <property type="project" value="UniProtKB-ARBA"/>
</dbReference>
<dbReference type="CDD" id="cd18315">
    <property type="entry name" value="BTB_POZ_BAB-like"/>
    <property type="match status" value="1"/>
</dbReference>
<feature type="compositionally biased region" description="Acidic residues" evidence="6">
    <location>
        <begin position="196"/>
        <end position="205"/>
    </location>
</feature>
<evidence type="ECO:0000256" key="4">
    <source>
        <dbReference type="ARBA" id="ARBA00023242"/>
    </source>
</evidence>
<dbReference type="GO" id="GO:0045467">
    <property type="term" value="P:R7 cell development"/>
    <property type="evidence" value="ECO:0007669"/>
    <property type="project" value="UniProtKB-ARBA"/>
</dbReference>
<evidence type="ECO:0000256" key="3">
    <source>
        <dbReference type="ARBA" id="ARBA00022902"/>
    </source>
</evidence>
<dbReference type="Pfam" id="PF00651">
    <property type="entry name" value="BTB"/>
    <property type="match status" value="1"/>
</dbReference>
<feature type="compositionally biased region" description="Low complexity" evidence="6">
    <location>
        <begin position="167"/>
        <end position="179"/>
    </location>
</feature>
<dbReference type="PROSITE" id="PS50097">
    <property type="entry name" value="BTB"/>
    <property type="match status" value="1"/>
</dbReference>
<dbReference type="GO" id="GO:0016199">
    <property type="term" value="P:axon midline choice point recognition"/>
    <property type="evidence" value="ECO:0007669"/>
    <property type="project" value="UniProtKB-ARBA"/>
</dbReference>
<keyword evidence="2" id="KW-0221">Differentiation</keyword>
<dbReference type="InterPro" id="IPR011333">
    <property type="entry name" value="SKP1/BTB/POZ_sf"/>
</dbReference>
<dbReference type="PANTHER" id="PTHR23110:SF111">
    <property type="entry name" value="LONGITUDINALS LACKING PROTEIN, ISOFORMS F_I_K_T"/>
    <property type="match status" value="1"/>
</dbReference>